<keyword evidence="2" id="KW-1185">Reference proteome</keyword>
<sequence length="138" mass="15298">MLPLSAEENQKLLSSQSLGRLVERIGERIEVFPINFWSDGKRIVFRTAPGTKLAGLVAADEIILETDYVSEHSAWSVVARGTARILEGEAEVAEAESLDLRPLIPTVKRVFVEITIDRLDGRRFVLGNEPEAEPETIA</sequence>
<dbReference type="Pfam" id="PF12900">
    <property type="entry name" value="Pyridox_ox_2"/>
    <property type="match status" value="1"/>
</dbReference>
<organism evidence="1 2">
    <name type="scientific">Gulosibacter macacae</name>
    <dbReference type="NCBI Taxonomy" id="2488791"/>
    <lineage>
        <taxon>Bacteria</taxon>
        <taxon>Bacillati</taxon>
        <taxon>Actinomycetota</taxon>
        <taxon>Actinomycetes</taxon>
        <taxon>Micrococcales</taxon>
        <taxon>Microbacteriaceae</taxon>
        <taxon>Gulosibacter</taxon>
    </lineage>
</organism>
<evidence type="ECO:0000313" key="1">
    <source>
        <dbReference type="EMBL" id="RRJ87084.1"/>
    </source>
</evidence>
<dbReference type="Proteomes" id="UP000274391">
    <property type="component" value="Unassembled WGS sequence"/>
</dbReference>
<dbReference type="OrthoDB" id="7062584at2"/>
<comment type="caution">
    <text evidence="1">The sequence shown here is derived from an EMBL/GenBank/DDBJ whole genome shotgun (WGS) entry which is preliminary data.</text>
</comment>
<proteinExistence type="predicted"/>
<dbReference type="SUPFAM" id="SSF50475">
    <property type="entry name" value="FMN-binding split barrel"/>
    <property type="match status" value="1"/>
</dbReference>
<name>A0A3P3VX88_9MICO</name>
<evidence type="ECO:0000313" key="2">
    <source>
        <dbReference type="Proteomes" id="UP000274391"/>
    </source>
</evidence>
<dbReference type="EMBL" id="RQVS01000006">
    <property type="protein sequence ID" value="RRJ87084.1"/>
    <property type="molecule type" value="Genomic_DNA"/>
</dbReference>
<dbReference type="InterPro" id="IPR012349">
    <property type="entry name" value="Split_barrel_FMN-bd"/>
</dbReference>
<dbReference type="InterPro" id="IPR024747">
    <property type="entry name" value="Pyridox_Oxase-rel"/>
</dbReference>
<dbReference type="AlphaFoldDB" id="A0A3P3VX88"/>
<gene>
    <name evidence="1" type="ORF">EG850_06130</name>
</gene>
<protein>
    <submittedName>
        <fullName evidence="1">Pyridoxamine 5'-phosphate oxidase family protein</fullName>
    </submittedName>
</protein>
<reference evidence="1 2" key="1">
    <citation type="submission" date="2018-11" db="EMBL/GenBank/DDBJ databases">
        <title>YIM 102482-1 draft genome.</title>
        <authorList>
            <person name="Li G."/>
            <person name="Jiang Y."/>
        </authorList>
    </citation>
    <scope>NUCLEOTIDE SEQUENCE [LARGE SCALE GENOMIC DNA]</scope>
    <source>
        <strain evidence="1 2">YIM 102482-1</strain>
    </source>
</reference>
<accession>A0A3P3VX88</accession>
<dbReference type="Gene3D" id="2.30.110.10">
    <property type="entry name" value="Electron Transport, Fmn-binding Protein, Chain A"/>
    <property type="match status" value="1"/>
</dbReference>